<evidence type="ECO:0000313" key="10">
    <source>
        <dbReference type="Proteomes" id="UP000698222"/>
    </source>
</evidence>
<evidence type="ECO:0000256" key="1">
    <source>
        <dbReference type="ARBA" id="ARBA00004651"/>
    </source>
</evidence>
<name>A0ABS4YJ33_9MICO</name>
<keyword evidence="5 6" id="KW-0472">Membrane</keyword>
<dbReference type="Proteomes" id="UP000698222">
    <property type="component" value="Unassembled WGS sequence"/>
</dbReference>
<keyword evidence="4 6" id="KW-1133">Transmembrane helix</keyword>
<feature type="signal peptide" evidence="7">
    <location>
        <begin position="1"/>
        <end position="26"/>
    </location>
</feature>
<accession>A0ABS4YJ33</accession>
<proteinExistence type="predicted"/>
<evidence type="ECO:0000256" key="5">
    <source>
        <dbReference type="ARBA" id="ARBA00023136"/>
    </source>
</evidence>
<keyword evidence="7" id="KW-0732">Signal</keyword>
<feature type="domain" description="Type II secretion system protein GspF" evidence="8">
    <location>
        <begin position="49"/>
        <end position="167"/>
    </location>
</feature>
<feature type="domain" description="Type II secretion system protein GspF" evidence="8">
    <location>
        <begin position="224"/>
        <end position="344"/>
    </location>
</feature>
<sequence>MMLLMLCGLLAALCLVWVVTPPTAPASPQGARAQARRSGATPLEVARMVEQLATVIGSGASIRRAWGAVARSLPVGELRELARAAASGADPRRAAPGRLHGSETIGSLGAALAVCERTGAPTAGMLQSLADALRDLHDASLARRTAFAGPRSTARILLVLPLAGLGLGMLLGGDPLRLLLASPAGNLLGALGIVLTAAGWWWMRRLIHQADPPRGSHVDPSVVLELIAGALDSGLPLSRSVAAVAQALPAGPDAQLLGRSAAALEAGLPAALAVDDLPPAFAPLGQSAVLAESAGADLSRVLRSAARDGRRGRARYAEVRAARLAVRLVLPTGITLLPAFVVLGIIPTVMSLLGGTFALTTTGSMLP</sequence>
<protein>
    <submittedName>
        <fullName evidence="9">Tight adherence protein B</fullName>
    </submittedName>
</protein>
<evidence type="ECO:0000259" key="8">
    <source>
        <dbReference type="Pfam" id="PF00482"/>
    </source>
</evidence>
<comment type="subcellular location">
    <subcellularLocation>
        <location evidence="1">Cell membrane</location>
        <topology evidence="1">Multi-pass membrane protein</topology>
    </subcellularLocation>
</comment>
<evidence type="ECO:0000256" key="2">
    <source>
        <dbReference type="ARBA" id="ARBA00022475"/>
    </source>
</evidence>
<reference evidence="9 10" key="1">
    <citation type="submission" date="2021-03" db="EMBL/GenBank/DDBJ databases">
        <title>Sequencing the genomes of 1000 actinobacteria strains.</title>
        <authorList>
            <person name="Klenk H.-P."/>
        </authorList>
    </citation>
    <scope>NUCLEOTIDE SEQUENCE [LARGE SCALE GENOMIC DNA]</scope>
    <source>
        <strain evidence="9 10">DSM 14564</strain>
    </source>
</reference>
<dbReference type="InterPro" id="IPR018076">
    <property type="entry name" value="T2SS_GspF_dom"/>
</dbReference>
<keyword evidence="10" id="KW-1185">Reference proteome</keyword>
<evidence type="ECO:0000256" key="7">
    <source>
        <dbReference type="SAM" id="SignalP"/>
    </source>
</evidence>
<gene>
    <name evidence="9" type="ORF">JOF44_001705</name>
</gene>
<dbReference type="PANTHER" id="PTHR35007">
    <property type="entry name" value="INTEGRAL MEMBRANE PROTEIN-RELATED"/>
    <property type="match status" value="1"/>
</dbReference>
<evidence type="ECO:0000256" key="4">
    <source>
        <dbReference type="ARBA" id="ARBA00022989"/>
    </source>
</evidence>
<organism evidence="9 10">
    <name type="scientific">Brachybacterium fresconis</name>
    <dbReference type="NCBI Taxonomy" id="173363"/>
    <lineage>
        <taxon>Bacteria</taxon>
        <taxon>Bacillati</taxon>
        <taxon>Actinomycetota</taxon>
        <taxon>Actinomycetes</taxon>
        <taxon>Micrococcales</taxon>
        <taxon>Dermabacteraceae</taxon>
        <taxon>Brachybacterium</taxon>
    </lineage>
</organism>
<feature type="chain" id="PRO_5045835879" evidence="7">
    <location>
        <begin position="27"/>
        <end position="367"/>
    </location>
</feature>
<evidence type="ECO:0000256" key="3">
    <source>
        <dbReference type="ARBA" id="ARBA00022692"/>
    </source>
</evidence>
<evidence type="ECO:0000313" key="9">
    <source>
        <dbReference type="EMBL" id="MBP2408802.1"/>
    </source>
</evidence>
<dbReference type="Pfam" id="PF00482">
    <property type="entry name" value="T2SSF"/>
    <property type="match status" value="2"/>
</dbReference>
<keyword evidence="2" id="KW-1003">Cell membrane</keyword>
<feature type="transmembrane region" description="Helical" evidence="6">
    <location>
        <begin position="184"/>
        <end position="203"/>
    </location>
</feature>
<dbReference type="EMBL" id="JAGIOC010000001">
    <property type="protein sequence ID" value="MBP2408802.1"/>
    <property type="molecule type" value="Genomic_DNA"/>
</dbReference>
<comment type="caution">
    <text evidence="9">The sequence shown here is derived from an EMBL/GenBank/DDBJ whole genome shotgun (WGS) entry which is preliminary data.</text>
</comment>
<evidence type="ECO:0000256" key="6">
    <source>
        <dbReference type="SAM" id="Phobius"/>
    </source>
</evidence>
<dbReference type="PANTHER" id="PTHR35007:SF4">
    <property type="entry name" value="CONSERVED TRANSMEMBRANE PROTEIN-RELATED"/>
    <property type="match status" value="1"/>
</dbReference>
<keyword evidence="3 6" id="KW-0812">Transmembrane</keyword>